<dbReference type="Pfam" id="PF13712">
    <property type="entry name" value="Glyco_tranf_2_5"/>
    <property type="match status" value="1"/>
</dbReference>
<gene>
    <name evidence="2" type="ORF">HLQ16_22600</name>
</gene>
<reference evidence="2 3" key="1">
    <citation type="submission" date="2020-05" db="EMBL/GenBank/DDBJ databases">
        <title>Complete genome of Clostridium estertheticum subspecies estertheticum, isolated from Vacuum packed lamb meat from New Zealand imported to Switzerland.</title>
        <authorList>
            <person name="Wambui J."/>
            <person name="Stevens M.J.A."/>
            <person name="Stephan R."/>
        </authorList>
    </citation>
    <scope>NUCLEOTIDE SEQUENCE [LARGE SCALE GENOMIC DNA]</scope>
    <source>
        <strain evidence="2 3">CEST001</strain>
    </source>
</reference>
<dbReference type="EMBL" id="JABEYB010000030">
    <property type="protein sequence ID" value="NNU78681.1"/>
    <property type="molecule type" value="Genomic_DNA"/>
</dbReference>
<evidence type="ECO:0000259" key="1">
    <source>
        <dbReference type="Pfam" id="PF13712"/>
    </source>
</evidence>
<sequence length="219" mass="25376">MINDKKVSFIIAVNDELIFSKCESHIKNLIVPKDFEIEIIPIRNALYLTKAYNNCMNSSDSKYKVYLHQDVFIINTNFINDILKIFNLESIGVIGVCGAKTIPENGIWWESPQLVGKVYDSHTGVMGLLKFNEVESEFNEVDGIDGLIIITQYDIPWREDIFKSWHFYDLSQCFEFKKLGYKVVVPKQIVPWCTHDCGIVNTMNGFDENRLIFIENYIL</sequence>
<dbReference type="RefSeq" id="WP_171299218.1">
    <property type="nucleotide sequence ID" value="NZ_CP087098.1"/>
</dbReference>
<dbReference type="Gene3D" id="3.90.550.10">
    <property type="entry name" value="Spore Coat Polysaccharide Biosynthesis Protein SpsA, Chain A"/>
    <property type="match status" value="1"/>
</dbReference>
<dbReference type="AlphaFoldDB" id="A0A7Y3T0C0"/>
<comment type="caution">
    <text evidence="2">The sequence shown here is derived from an EMBL/GenBank/DDBJ whole genome shotgun (WGS) entry which is preliminary data.</text>
</comment>
<feature type="domain" description="Streptomycin biosynthesis protein StrF" evidence="1">
    <location>
        <begin position="8"/>
        <end position="217"/>
    </location>
</feature>
<organism evidence="2 3">
    <name type="scientific">Clostridium estertheticum</name>
    <dbReference type="NCBI Taxonomy" id="238834"/>
    <lineage>
        <taxon>Bacteria</taxon>
        <taxon>Bacillati</taxon>
        <taxon>Bacillota</taxon>
        <taxon>Clostridia</taxon>
        <taxon>Eubacteriales</taxon>
        <taxon>Clostridiaceae</taxon>
        <taxon>Clostridium</taxon>
    </lineage>
</organism>
<dbReference type="InterPro" id="IPR029044">
    <property type="entry name" value="Nucleotide-diphossugar_trans"/>
</dbReference>
<accession>A0A7Y3T0C0</accession>
<name>A0A7Y3T0C0_9CLOT</name>
<evidence type="ECO:0000313" key="2">
    <source>
        <dbReference type="EMBL" id="NNU78681.1"/>
    </source>
</evidence>
<dbReference type="SUPFAM" id="SSF53448">
    <property type="entry name" value="Nucleotide-diphospho-sugar transferases"/>
    <property type="match status" value="1"/>
</dbReference>
<dbReference type="InterPro" id="IPR059123">
    <property type="entry name" value="StrF_dom"/>
</dbReference>
<protein>
    <recommendedName>
        <fullName evidence="1">Streptomycin biosynthesis protein StrF domain-containing protein</fullName>
    </recommendedName>
</protein>
<proteinExistence type="predicted"/>
<evidence type="ECO:0000313" key="3">
    <source>
        <dbReference type="Proteomes" id="UP000531659"/>
    </source>
</evidence>
<dbReference type="Proteomes" id="UP000531659">
    <property type="component" value="Unassembled WGS sequence"/>
</dbReference>